<proteinExistence type="predicted"/>
<accession>A0ABY6BMS2</accession>
<organism evidence="2 3">
    <name type="scientific">Tahibacter amnicola</name>
    <dbReference type="NCBI Taxonomy" id="2976241"/>
    <lineage>
        <taxon>Bacteria</taxon>
        <taxon>Pseudomonadati</taxon>
        <taxon>Pseudomonadota</taxon>
        <taxon>Gammaproteobacteria</taxon>
        <taxon>Lysobacterales</taxon>
        <taxon>Rhodanobacteraceae</taxon>
        <taxon>Tahibacter</taxon>
    </lineage>
</organism>
<protein>
    <submittedName>
        <fullName evidence="2">Carboxypeptidase-like regulatory domain-containing protein</fullName>
    </submittedName>
</protein>
<keyword evidence="3" id="KW-1185">Reference proteome</keyword>
<dbReference type="RefSeq" id="WP_261697305.1">
    <property type="nucleotide sequence ID" value="NZ_CP104694.1"/>
</dbReference>
<sequence>MGIDRGYRQRADRRTACRSVLRGDGRQPQRPLAPDGSYTVFGIPGNLGAIRARATCSDGSIGQSRVGFTNPFQPDIIELGPITWGQLDPIPIAATLSAPDRFLTTGETSQLTMTAVAADGSQANVTARSAGTVYALSNTLLASVTEDGLIRVYPVFAAGSSARLVVTATTEGAVSSTYMYILGPRGSLTGRVLRADGTTPVIGAQVSIVRLQTMDQAGTAVTDTLGRFRLDDVSAGSFLISGIDPATGDRAMATARLETEGQVVDADLRLHGQGIVRVTVVGATDAPVPNAEVTLTTLGGFREVRTLATNAAGEASFAGIGAGLFTVSTRQQNTQLVGTAVGTLAVGETLPMTLRLQSIGTIRGVAYDVDGQTLKAGVQIRLLSRERGILTQSVTTESGAFEFDTLPIQDGPFTLDAFIDGRLRARVPGIVIGNANDVVTRDVVLSPVGVVRGRVRNPLGEGYAGARVTMQSLVGLRLSFDALTTSDGVFVLPAVPVGEFELTAVTADLRTGRAQGRVATDAQVVERDVTIADDTLVGTVFQRDGVTPVGAGVAVYLASQSHGTQYTYVGSTINGLQRTETDAQGRFGFPVTRADRYYVQAEQNLDRGRTEAIVVNLNPSQPLESRIVFLAKGTVSGTVRNPGGVPQANIPVSVATRGLSTIPGPPPRTRRAATPSVACSPARSRRPRVTTSRVWRASMPAVWTPKARRCRSISPWPPLAV</sequence>
<evidence type="ECO:0000313" key="3">
    <source>
        <dbReference type="Proteomes" id="UP001064632"/>
    </source>
</evidence>
<evidence type="ECO:0000313" key="2">
    <source>
        <dbReference type="EMBL" id="UXI70355.1"/>
    </source>
</evidence>
<dbReference type="Proteomes" id="UP001064632">
    <property type="component" value="Chromosome"/>
</dbReference>
<feature type="region of interest" description="Disordered" evidence="1">
    <location>
        <begin position="657"/>
        <end position="692"/>
    </location>
</feature>
<dbReference type="SUPFAM" id="SSF49478">
    <property type="entry name" value="Cna protein B-type domain"/>
    <property type="match status" value="1"/>
</dbReference>
<reference evidence="2" key="1">
    <citation type="submission" date="2022-09" db="EMBL/GenBank/DDBJ databases">
        <title>Tahibacter sp. nov., isolated from a fresh water.</title>
        <authorList>
            <person name="Baek J.H."/>
            <person name="Lee J.K."/>
            <person name="Kim J.M."/>
            <person name="Jeon C.O."/>
        </authorList>
    </citation>
    <scope>NUCLEOTIDE SEQUENCE</scope>
    <source>
        <strain evidence="2">W38</strain>
    </source>
</reference>
<dbReference type="EMBL" id="CP104694">
    <property type="protein sequence ID" value="UXI70355.1"/>
    <property type="molecule type" value="Genomic_DNA"/>
</dbReference>
<gene>
    <name evidence="2" type="ORF">N4264_12190</name>
</gene>
<name>A0ABY6BMS2_9GAMM</name>
<dbReference type="InterPro" id="IPR013784">
    <property type="entry name" value="Carb-bd-like_fold"/>
</dbReference>
<evidence type="ECO:0000256" key="1">
    <source>
        <dbReference type="SAM" id="MobiDB-lite"/>
    </source>
</evidence>
<dbReference type="SUPFAM" id="SSF49452">
    <property type="entry name" value="Starch-binding domain-like"/>
    <property type="match status" value="2"/>
</dbReference>